<dbReference type="PROSITE" id="PS51257">
    <property type="entry name" value="PROKAR_LIPOPROTEIN"/>
    <property type="match status" value="1"/>
</dbReference>
<accession>B0TJL9</accession>
<sequence>MKKVGLWVLLLVSLVGCSTKMGYYFLDWVIEWKLEEYVSLTSGQQAQFDSALNQFLIWHRAEELPLYAKQLSQFSLEFEQASLTPAVWAAQVEQLKQHWLRTFEFIKPFIVPMISSFTDEQVKQVIAQLRVDEKALNRKYLGKDRQALVEMADKRINKRIKKWIGKLTSKQKQAIHEYNLGRSSNLDMWLEYRHEWIRLLSLALKNRHNQAALSHSLTVLMTQPDRLKSDVYKTTLDNNTEQFGTLLVRLNLLATISQKKHFQAKLDALIVDLNELSEAD</sequence>
<dbReference type="InterPro" id="IPR016875">
    <property type="entry name" value="UCP028200"/>
</dbReference>
<reference evidence="1" key="1">
    <citation type="submission" date="2008-01" db="EMBL/GenBank/DDBJ databases">
        <title>Complete sequence of Shewanella halifaxensis HAW-EB4.</title>
        <authorList>
            <consortium name="US DOE Joint Genome Institute"/>
            <person name="Copeland A."/>
            <person name="Lucas S."/>
            <person name="Lapidus A."/>
            <person name="Glavina del Rio T."/>
            <person name="Dalin E."/>
            <person name="Tice H."/>
            <person name="Bruce D."/>
            <person name="Goodwin L."/>
            <person name="Pitluck S."/>
            <person name="Sims D."/>
            <person name="Brettin T."/>
            <person name="Detter J.C."/>
            <person name="Han C."/>
            <person name="Kuske C.R."/>
            <person name="Schmutz J."/>
            <person name="Larimer F."/>
            <person name="Land M."/>
            <person name="Hauser L."/>
            <person name="Kyrpides N."/>
            <person name="Kim E."/>
            <person name="Zhao J.-S."/>
            <person name="Richardson P."/>
        </authorList>
    </citation>
    <scope>NUCLEOTIDE SEQUENCE [LARGE SCALE GENOMIC DNA]</scope>
    <source>
        <strain evidence="1">HAW-EB4</strain>
    </source>
</reference>
<dbReference type="KEGG" id="shl:Shal_2457"/>
<evidence type="ECO:0008006" key="3">
    <source>
        <dbReference type="Google" id="ProtNLM"/>
    </source>
</evidence>
<gene>
    <name evidence="1" type="ordered locus">Shal_2457</name>
</gene>
<evidence type="ECO:0000313" key="1">
    <source>
        <dbReference type="EMBL" id="ABZ77015.1"/>
    </source>
</evidence>
<keyword evidence="2" id="KW-1185">Reference proteome</keyword>
<dbReference type="Pfam" id="PF19795">
    <property type="entry name" value="DUF6279"/>
    <property type="match status" value="1"/>
</dbReference>
<evidence type="ECO:0000313" key="2">
    <source>
        <dbReference type="Proteomes" id="UP000001317"/>
    </source>
</evidence>
<dbReference type="SUPFAM" id="SSF56399">
    <property type="entry name" value="ADP-ribosylation"/>
    <property type="match status" value="1"/>
</dbReference>
<organism evidence="1 2">
    <name type="scientific">Shewanella halifaxensis (strain HAW-EB4)</name>
    <dbReference type="NCBI Taxonomy" id="458817"/>
    <lineage>
        <taxon>Bacteria</taxon>
        <taxon>Pseudomonadati</taxon>
        <taxon>Pseudomonadota</taxon>
        <taxon>Gammaproteobacteria</taxon>
        <taxon>Alteromonadales</taxon>
        <taxon>Shewanellaceae</taxon>
        <taxon>Shewanella</taxon>
    </lineage>
</organism>
<dbReference type="Proteomes" id="UP000001317">
    <property type="component" value="Chromosome"/>
</dbReference>
<dbReference type="RefSeq" id="WP_012277543.1">
    <property type="nucleotide sequence ID" value="NC_010334.1"/>
</dbReference>
<dbReference type="eggNOG" id="ENOG5032RT1">
    <property type="taxonomic scope" value="Bacteria"/>
</dbReference>
<dbReference type="PIRSF" id="PIRSF028200">
    <property type="entry name" value="UCP028200"/>
    <property type="match status" value="1"/>
</dbReference>
<dbReference type="STRING" id="458817.Shal_2457"/>
<dbReference type="AlphaFoldDB" id="B0TJL9"/>
<dbReference type="HOGENOM" id="CLU_061560_0_0_6"/>
<name>B0TJL9_SHEHH</name>
<dbReference type="EMBL" id="CP000931">
    <property type="protein sequence ID" value="ABZ77015.1"/>
    <property type="molecule type" value="Genomic_DNA"/>
</dbReference>
<proteinExistence type="predicted"/>
<dbReference type="OrthoDB" id="5767052at2"/>
<protein>
    <recommendedName>
        <fullName evidence="3">Lipoprotein</fullName>
    </recommendedName>
</protein>